<gene>
    <name evidence="3" type="ORF">SDC9_207513</name>
</gene>
<dbReference type="PROSITE" id="PS51819">
    <property type="entry name" value="VOC"/>
    <property type="match status" value="1"/>
</dbReference>
<comment type="caution">
    <text evidence="3">The sequence shown here is derived from an EMBL/GenBank/DDBJ whole genome shotgun (WGS) entry which is preliminary data.</text>
</comment>
<organism evidence="3">
    <name type="scientific">bioreactor metagenome</name>
    <dbReference type="NCBI Taxonomy" id="1076179"/>
    <lineage>
        <taxon>unclassified sequences</taxon>
        <taxon>metagenomes</taxon>
        <taxon>ecological metagenomes</taxon>
    </lineage>
</organism>
<sequence length="93" mass="10619">MSSYQDERIKLTCLSSGSRTIELIEYATPENRTNPGTFDHLAFTVNDIDQAILRLKKAGVTFLFDVPRIVNQKKLCFFLGPDGERLELIQEIQ</sequence>
<dbReference type="PANTHER" id="PTHR43048:SF3">
    <property type="entry name" value="METHYLMALONYL-COA EPIMERASE, MITOCHONDRIAL"/>
    <property type="match status" value="1"/>
</dbReference>
<dbReference type="GO" id="GO:0046872">
    <property type="term" value="F:metal ion binding"/>
    <property type="evidence" value="ECO:0007669"/>
    <property type="project" value="UniProtKB-KW"/>
</dbReference>
<feature type="domain" description="VOC" evidence="2">
    <location>
        <begin position="1"/>
        <end position="91"/>
    </location>
</feature>
<keyword evidence="1" id="KW-0479">Metal-binding</keyword>
<dbReference type="Pfam" id="PF00903">
    <property type="entry name" value="Glyoxalase"/>
    <property type="match status" value="1"/>
</dbReference>
<dbReference type="InterPro" id="IPR051785">
    <property type="entry name" value="MMCE/EMCE_epimerase"/>
</dbReference>
<dbReference type="SUPFAM" id="SSF54593">
    <property type="entry name" value="Glyoxalase/Bleomycin resistance protein/Dihydroxybiphenyl dioxygenase"/>
    <property type="match status" value="1"/>
</dbReference>
<dbReference type="GO" id="GO:0046491">
    <property type="term" value="P:L-methylmalonyl-CoA metabolic process"/>
    <property type="evidence" value="ECO:0007669"/>
    <property type="project" value="TreeGrafter"/>
</dbReference>
<evidence type="ECO:0000259" key="2">
    <source>
        <dbReference type="PROSITE" id="PS51819"/>
    </source>
</evidence>
<name>A0A645J846_9ZZZZ</name>
<dbReference type="InterPro" id="IPR029068">
    <property type="entry name" value="Glyas_Bleomycin-R_OHBP_Dase"/>
</dbReference>
<accession>A0A645J846</accession>
<dbReference type="EMBL" id="VSSQ01134217">
    <property type="protein sequence ID" value="MPN59791.1"/>
    <property type="molecule type" value="Genomic_DNA"/>
</dbReference>
<protein>
    <recommendedName>
        <fullName evidence="2">VOC domain-containing protein</fullName>
    </recommendedName>
</protein>
<reference evidence="3" key="1">
    <citation type="submission" date="2019-08" db="EMBL/GenBank/DDBJ databases">
        <authorList>
            <person name="Kucharzyk K."/>
            <person name="Murdoch R.W."/>
            <person name="Higgins S."/>
            <person name="Loffler F."/>
        </authorList>
    </citation>
    <scope>NUCLEOTIDE SEQUENCE</scope>
</reference>
<dbReference type="InterPro" id="IPR037523">
    <property type="entry name" value="VOC_core"/>
</dbReference>
<dbReference type="InterPro" id="IPR004360">
    <property type="entry name" value="Glyas_Fos-R_dOase_dom"/>
</dbReference>
<dbReference type="Gene3D" id="3.10.180.10">
    <property type="entry name" value="2,3-Dihydroxybiphenyl 1,2-Dioxygenase, domain 1"/>
    <property type="match status" value="1"/>
</dbReference>
<dbReference type="PANTHER" id="PTHR43048">
    <property type="entry name" value="METHYLMALONYL-COA EPIMERASE"/>
    <property type="match status" value="1"/>
</dbReference>
<dbReference type="AlphaFoldDB" id="A0A645J846"/>
<proteinExistence type="predicted"/>
<evidence type="ECO:0000313" key="3">
    <source>
        <dbReference type="EMBL" id="MPN59791.1"/>
    </source>
</evidence>
<dbReference type="GO" id="GO:0004493">
    <property type="term" value="F:methylmalonyl-CoA epimerase activity"/>
    <property type="evidence" value="ECO:0007669"/>
    <property type="project" value="TreeGrafter"/>
</dbReference>
<evidence type="ECO:0000256" key="1">
    <source>
        <dbReference type="ARBA" id="ARBA00022723"/>
    </source>
</evidence>